<accession>A0AAU8B2M8</accession>
<reference evidence="2" key="1">
    <citation type="submission" date="2024-03" db="EMBL/GenBank/DDBJ databases">
        <title>Diverse circular DNA viruses in blood, oral, and fecal samples of captive lemurs.</title>
        <authorList>
            <person name="Paietta E.N."/>
            <person name="Kraberger S."/>
            <person name="Lund M.C."/>
            <person name="Custer J.M."/>
            <person name="Vargas K.M."/>
            <person name="Ehmke E.E."/>
            <person name="Yoder A.D."/>
            <person name="Varsani A."/>
        </authorList>
    </citation>
    <scope>NUCLEOTIDE SEQUENCE</scope>
    <source>
        <strain evidence="2">Duke_24SF_91</strain>
    </source>
</reference>
<evidence type="ECO:0000313" key="2">
    <source>
        <dbReference type="EMBL" id="XCD05809.1"/>
    </source>
</evidence>
<name>A0AAU8B2M8_9CAUD</name>
<keyword evidence="1" id="KW-0812">Transmembrane</keyword>
<feature type="transmembrane region" description="Helical" evidence="1">
    <location>
        <begin position="52"/>
        <end position="71"/>
    </location>
</feature>
<sequence>MASPFSGYWLALVDGEEKACRLAYLVSIHVGLPILGGSLALLGSGPLAKSQVINVVAILAGLLFSMSVLLIDLRGRVRRGEDNRAAVGDRNCQNLDHAYEVTNYSILIGFTASGLLLGQEQIWPLLPSWGQIASNWVIYAFVINFGLAVLHCLRRLRRCYEVFGKGNS</sequence>
<proteinExistence type="predicted"/>
<feature type="transmembrane region" description="Helical" evidence="1">
    <location>
        <begin position="136"/>
        <end position="153"/>
    </location>
</feature>
<protein>
    <submittedName>
        <fullName evidence="2">Uncharacterized protein</fullName>
    </submittedName>
</protein>
<keyword evidence="1" id="KW-1133">Transmembrane helix</keyword>
<keyword evidence="1" id="KW-0472">Membrane</keyword>
<feature type="transmembrane region" description="Helical" evidence="1">
    <location>
        <begin position="22"/>
        <end position="43"/>
    </location>
</feature>
<dbReference type="EMBL" id="PP511597">
    <property type="protein sequence ID" value="XCD05809.1"/>
    <property type="molecule type" value="Genomic_DNA"/>
</dbReference>
<evidence type="ECO:0000256" key="1">
    <source>
        <dbReference type="SAM" id="Phobius"/>
    </source>
</evidence>
<organism evidence="2">
    <name type="scientific">Dulem virus 32</name>
    <dbReference type="NCBI Taxonomy" id="3145750"/>
    <lineage>
        <taxon>Viruses</taxon>
        <taxon>Duplodnaviria</taxon>
        <taxon>Heunggongvirae</taxon>
        <taxon>Uroviricota</taxon>
        <taxon>Caudoviricetes</taxon>
    </lineage>
</organism>